<name>A0A9X4MZ74_9FLAO</name>
<evidence type="ECO:0000313" key="1">
    <source>
        <dbReference type="EMBL" id="MDG4946315.1"/>
    </source>
</evidence>
<dbReference type="EMBL" id="JANCMU010000004">
    <property type="protein sequence ID" value="MDG4946315.1"/>
    <property type="molecule type" value="Genomic_DNA"/>
</dbReference>
<organism evidence="1 2">
    <name type="scientific">Profundicola chukchiensis</name>
    <dbReference type="NCBI Taxonomy" id="2961959"/>
    <lineage>
        <taxon>Bacteria</taxon>
        <taxon>Pseudomonadati</taxon>
        <taxon>Bacteroidota</taxon>
        <taxon>Flavobacteriia</taxon>
        <taxon>Flavobacteriales</taxon>
        <taxon>Weeksellaceae</taxon>
        <taxon>Profundicola</taxon>
    </lineage>
</organism>
<dbReference type="AlphaFoldDB" id="A0A9X4MZ74"/>
<comment type="caution">
    <text evidence="1">The sequence shown here is derived from an EMBL/GenBank/DDBJ whole genome shotgun (WGS) entry which is preliminary data.</text>
</comment>
<reference evidence="1" key="1">
    <citation type="submission" date="2022-07" db="EMBL/GenBank/DDBJ databases">
        <title>Description and genome-wide analysis of Profundicola chukchiensis gen. nov., sp. nov., marine bacteria isolated from bottom sediments of the Chukchi Sea.</title>
        <authorList>
            <person name="Romanenko L."/>
            <person name="Otstavnykh N."/>
            <person name="Kurilenko V."/>
            <person name="Eremeev V."/>
            <person name="Velansky P."/>
            <person name="Mikhailov V."/>
            <person name="Isaeva M."/>
        </authorList>
    </citation>
    <scope>NUCLEOTIDE SEQUENCE</scope>
    <source>
        <strain evidence="1">KMM 9713</strain>
    </source>
</reference>
<accession>A0A9X4MZ74</accession>
<dbReference type="RefSeq" id="WP_304417240.1">
    <property type="nucleotide sequence ID" value="NZ_JANAIE010000005.1"/>
</dbReference>
<evidence type="ECO:0000313" key="2">
    <source>
        <dbReference type="Proteomes" id="UP001152599"/>
    </source>
</evidence>
<proteinExistence type="predicted"/>
<protein>
    <submittedName>
        <fullName evidence="1">Uncharacterized protein</fullName>
    </submittedName>
</protein>
<dbReference type="Proteomes" id="UP001152599">
    <property type="component" value="Unassembled WGS sequence"/>
</dbReference>
<gene>
    <name evidence="1" type="ORF">NMK71_07810</name>
</gene>
<sequence>MSVRFLPNKFGDKKVRPTLRLKISDEVRTFKQIRSNGEWSTFGIYPNSRIHSNFMIGIDTWMRK</sequence>
<keyword evidence="2" id="KW-1185">Reference proteome</keyword>